<evidence type="ECO:0000313" key="2">
    <source>
        <dbReference type="Proteomes" id="UP000324513"/>
    </source>
</evidence>
<comment type="caution">
    <text evidence="1">The sequence shown here is derived from an EMBL/GenBank/DDBJ whole genome shotgun (WGS) entry which is preliminary data.</text>
</comment>
<accession>A0ABY3NAN6</accession>
<name>A0ABY3NAN6_ELIMR</name>
<dbReference type="EMBL" id="VNHK01000022">
    <property type="protein sequence ID" value="TYO84202.1"/>
    <property type="molecule type" value="Genomic_DNA"/>
</dbReference>
<proteinExistence type="predicted"/>
<gene>
    <name evidence="1" type="ORF">LX74_04002</name>
</gene>
<reference evidence="1 2" key="1">
    <citation type="submission" date="2019-07" db="EMBL/GenBank/DDBJ databases">
        <title>Genomic Encyclopedia of Archaeal and Bacterial Type Strains, Phase II (KMG-II): from individual species to whole genera.</title>
        <authorList>
            <person name="Goeker M."/>
        </authorList>
    </citation>
    <scope>NUCLEOTIDE SEQUENCE [LARGE SCALE GENOMIC DNA]</scope>
    <source>
        <strain evidence="1 2">DSM 14571</strain>
    </source>
</reference>
<dbReference type="Pfam" id="PF05133">
    <property type="entry name" value="SPP1_portal"/>
    <property type="match status" value="1"/>
</dbReference>
<evidence type="ECO:0000313" key="1">
    <source>
        <dbReference type="EMBL" id="TYO84202.1"/>
    </source>
</evidence>
<protein>
    <submittedName>
        <fullName evidence="1">SPP1 family phage portal protein</fullName>
    </submittedName>
</protein>
<dbReference type="InterPro" id="IPR021145">
    <property type="entry name" value="Portal_protein_SPP1_Gp6-like"/>
</dbReference>
<organism evidence="1 2">
    <name type="scientific">Elizabethkingia miricola</name>
    <name type="common">Chryseobacterium miricola</name>
    <dbReference type="NCBI Taxonomy" id="172045"/>
    <lineage>
        <taxon>Bacteria</taxon>
        <taxon>Pseudomonadati</taxon>
        <taxon>Bacteroidota</taxon>
        <taxon>Flavobacteriia</taxon>
        <taxon>Flavobacteriales</taxon>
        <taxon>Weeksellaceae</taxon>
        <taxon>Elizabethkingia</taxon>
    </lineage>
</organism>
<sequence length="459" mass="52725">MTLEKLKDGNVSIEEKMEALKQRTLPVPNIEKFDNQYDIRKHEIFTNRRRFPDRTIEYENEKGEKKSKRVPLNRIGLPYQKKIVSIATTFFCGTPIKYVNNTEDTVLYDPFMKLLTKVKSEFLDREIHTAVGRWTECAELWYAVTEDNSDYGFTSKFRLKVKVLTPDKYNLYPIFDENDDLVVFSVEYESAGVQRFDVYTKDVIIKYREDKELGWIEDSNEKNAIGKIPIVYYRGFEGRTEWDDVQEIIERLEFIYSNVAETNDKFAYPILALKGDVTGALSKDSGGRVLKMDEDADANFVDQPNANQSLANEIERLDKDAHDFTNTPNISLGNMQGLGNMLAGSSAEFFFMSAHLKVMEKASIYVPAFTRRAAVVTAWLKMFNVKLTGDLDVTPVITPYVINNEAEFLKMLLSANGNSQIFSLKYCLERLGVKDPDKMIKQIQEEQKTVTTKEKAIAS</sequence>
<dbReference type="Proteomes" id="UP000324513">
    <property type="component" value="Unassembled WGS sequence"/>
</dbReference>
<dbReference type="RefSeq" id="WP_065082069.1">
    <property type="nucleotide sequence ID" value="NZ_FLSS01000019.1"/>
</dbReference>
<keyword evidence="2" id="KW-1185">Reference proteome</keyword>